<feature type="compositionally biased region" description="Basic and acidic residues" evidence="1">
    <location>
        <begin position="52"/>
        <end position="77"/>
    </location>
</feature>
<accession>A0ABU3SGF3</accession>
<dbReference type="EMBL" id="JAWDID010000093">
    <property type="protein sequence ID" value="MDU0343885.1"/>
    <property type="molecule type" value="Genomic_DNA"/>
</dbReference>
<evidence type="ECO:0000256" key="1">
    <source>
        <dbReference type="SAM" id="MobiDB-lite"/>
    </source>
</evidence>
<name>A0ABU3SGF3_9HYPH</name>
<feature type="region of interest" description="Disordered" evidence="1">
    <location>
        <begin position="22"/>
        <end position="97"/>
    </location>
</feature>
<evidence type="ECO:0000256" key="2">
    <source>
        <dbReference type="SAM" id="SignalP"/>
    </source>
</evidence>
<reference evidence="3 4" key="1">
    <citation type="submission" date="2023-09" db="EMBL/GenBank/DDBJ databases">
        <title>Whole genome shotgun sequencing (WGS) of Bosea sp. ZW T0_25, isolated from stored onions (Allium cepa).</title>
        <authorList>
            <person name="Stoll D.A."/>
            <person name="Huch M."/>
        </authorList>
    </citation>
    <scope>NUCLEOTIDE SEQUENCE [LARGE SCALE GENOMIC DNA]</scope>
    <source>
        <strain evidence="3 4">ZW T0_25</strain>
    </source>
</reference>
<feature type="chain" id="PRO_5045138742" evidence="2">
    <location>
        <begin position="24"/>
        <end position="97"/>
    </location>
</feature>
<organism evidence="3 4">
    <name type="scientific">Bosea rubneri</name>
    <dbReference type="NCBI Taxonomy" id="3075434"/>
    <lineage>
        <taxon>Bacteria</taxon>
        <taxon>Pseudomonadati</taxon>
        <taxon>Pseudomonadota</taxon>
        <taxon>Alphaproteobacteria</taxon>
        <taxon>Hyphomicrobiales</taxon>
        <taxon>Boseaceae</taxon>
        <taxon>Bosea</taxon>
    </lineage>
</organism>
<keyword evidence="4" id="KW-1185">Reference proteome</keyword>
<feature type="signal peptide" evidence="2">
    <location>
        <begin position="1"/>
        <end position="23"/>
    </location>
</feature>
<feature type="compositionally biased region" description="Polar residues" evidence="1">
    <location>
        <begin position="25"/>
        <end position="35"/>
    </location>
</feature>
<dbReference type="Proteomes" id="UP001254257">
    <property type="component" value="Unassembled WGS sequence"/>
</dbReference>
<dbReference type="RefSeq" id="WP_316021580.1">
    <property type="nucleotide sequence ID" value="NZ_JAWDID010000093.1"/>
</dbReference>
<evidence type="ECO:0000313" key="4">
    <source>
        <dbReference type="Proteomes" id="UP001254257"/>
    </source>
</evidence>
<protein>
    <submittedName>
        <fullName evidence="3">Uncharacterized protein</fullName>
    </submittedName>
</protein>
<gene>
    <name evidence="3" type="ORF">RKE40_28725</name>
</gene>
<evidence type="ECO:0000313" key="3">
    <source>
        <dbReference type="EMBL" id="MDU0343885.1"/>
    </source>
</evidence>
<sequence length="97" mass="10717">MRRSFWFLMSLVLIGLVAAEAAAGQESSGPDMTTIQRERAPGVPMTPNVGDVQRDEPAAERAEVRRERERVARDRRGPAQPNRDLPMPRGVPSIIAP</sequence>
<proteinExistence type="predicted"/>
<comment type="caution">
    <text evidence="3">The sequence shown here is derived from an EMBL/GenBank/DDBJ whole genome shotgun (WGS) entry which is preliminary data.</text>
</comment>
<keyword evidence="2" id="KW-0732">Signal</keyword>